<proteinExistence type="predicted"/>
<dbReference type="STRING" id="582675.SAMN05192565_1304"/>
<gene>
    <name evidence="1" type="ORF">SAMN05192565_1304</name>
</gene>
<dbReference type="AlphaFoldDB" id="A0A1I2X041"/>
<evidence type="ECO:0000313" key="1">
    <source>
        <dbReference type="EMBL" id="SFH06944.1"/>
    </source>
</evidence>
<sequence length="59" mass="6653">MSDLETLLDRLKKAQRDLILDAAKVAMLPPDSMLRRIADLENTIAAVEALIDEQRHARP</sequence>
<dbReference type="EMBL" id="FOPM01000030">
    <property type="protein sequence ID" value="SFH06944.1"/>
    <property type="molecule type" value="Genomic_DNA"/>
</dbReference>
<dbReference type="RefSeq" id="WP_091974865.1">
    <property type="nucleotide sequence ID" value="NZ_FOPM01000030.1"/>
</dbReference>
<keyword evidence="2" id="KW-1185">Reference proteome</keyword>
<accession>A0A1I2X041</accession>
<protein>
    <submittedName>
        <fullName evidence="1">Uncharacterized protein</fullName>
    </submittedName>
</protein>
<evidence type="ECO:0000313" key="2">
    <source>
        <dbReference type="Proteomes" id="UP000199229"/>
    </source>
</evidence>
<name>A0A1I2X041_9HYPH</name>
<dbReference type="Proteomes" id="UP000199229">
    <property type="component" value="Unassembled WGS sequence"/>
</dbReference>
<reference evidence="2" key="1">
    <citation type="submission" date="2016-10" db="EMBL/GenBank/DDBJ databases">
        <authorList>
            <person name="Varghese N."/>
            <person name="Submissions S."/>
        </authorList>
    </citation>
    <scope>NUCLEOTIDE SEQUENCE [LARGE SCALE GENOMIC DNA]</scope>
    <source>
        <strain evidence="2">Gh-105</strain>
    </source>
</reference>
<dbReference type="OrthoDB" id="8420629at2"/>
<organism evidence="1 2">
    <name type="scientific">Methylobacterium gossipiicola</name>
    <dbReference type="NCBI Taxonomy" id="582675"/>
    <lineage>
        <taxon>Bacteria</taxon>
        <taxon>Pseudomonadati</taxon>
        <taxon>Pseudomonadota</taxon>
        <taxon>Alphaproteobacteria</taxon>
        <taxon>Hyphomicrobiales</taxon>
        <taxon>Methylobacteriaceae</taxon>
        <taxon>Methylobacterium</taxon>
    </lineage>
</organism>